<dbReference type="EMBL" id="NXAO01000020">
    <property type="protein sequence ID" value="PHO15733.1"/>
    <property type="molecule type" value="Genomic_DNA"/>
</dbReference>
<reference evidence="8 11" key="3">
    <citation type="submission" date="2018-08" db="EMBL/GenBank/DDBJ databases">
        <title>Complete genome of the Arcobacter marinus type strain JCM 15502.</title>
        <authorList>
            <person name="Miller W.G."/>
            <person name="Yee E."/>
            <person name="Huynh S."/>
            <person name="Parker C.T."/>
        </authorList>
    </citation>
    <scope>NUCLEOTIDE SEQUENCE [LARGE SCALE GENOMIC DNA]</scope>
    <source>
        <strain evidence="8 11">JCM 15502</strain>
    </source>
</reference>
<dbReference type="InterPro" id="IPR052049">
    <property type="entry name" value="Electron_transfer_protein"/>
</dbReference>
<proteinExistence type="inferred from homology"/>
<gene>
    <name evidence="8" type="ORF">AMRN_2499</name>
    <name evidence="9" type="ORF">CPH92_05165</name>
</gene>
<evidence type="ECO:0000313" key="8">
    <source>
        <dbReference type="EMBL" id="AXX88200.1"/>
    </source>
</evidence>
<dbReference type="PANTHER" id="PTHR34856:SF2">
    <property type="entry name" value="PROTEIN NRFD"/>
    <property type="match status" value="1"/>
</dbReference>
<evidence type="ECO:0000256" key="6">
    <source>
        <dbReference type="ARBA" id="ARBA00023136"/>
    </source>
</evidence>
<protein>
    <submittedName>
        <fullName evidence="8 9">Polysulfide reductase</fullName>
    </submittedName>
</protein>
<sequence length="323" mass="35582">MNNMWGSTAQYEVISWPWPIAVYLFLAGLSAGSIIIALLVKWNRHEKDSSSIWDAMVKAGAIISPLTICVGLLLLIVDLGKPLSFYWLLISYNFTSVMTLGVIALFIYTPLAFVFMGLIFEDTIKENKLLSIFSPIISYIKSFEVYAKRIEYVLFGLALIVGAYTGFLLSANMTYPLWNSPVLPILFLASGISAGIAGNILVGMLFFKSSINKESIKYLLILDLRVILLEIPLLIILFVGMLYAGGNAEVAAIQALTVGKWASIFWFGVIGFGLISPLLIAFTALRNHAYKIGFILINSMIVLAGVILLRFYVVYAGQLFTGA</sequence>
<dbReference type="Proteomes" id="UP000224740">
    <property type="component" value="Unassembled WGS sequence"/>
</dbReference>
<evidence type="ECO:0000256" key="3">
    <source>
        <dbReference type="ARBA" id="ARBA00022475"/>
    </source>
</evidence>
<dbReference type="Gene3D" id="1.20.1630.10">
    <property type="entry name" value="Formate dehydrogenase/DMSO reductase domain"/>
    <property type="match status" value="1"/>
</dbReference>
<evidence type="ECO:0000313" key="10">
    <source>
        <dbReference type="Proteomes" id="UP000224740"/>
    </source>
</evidence>
<dbReference type="EMBL" id="CP032101">
    <property type="protein sequence ID" value="AXX88200.1"/>
    <property type="molecule type" value="Genomic_DNA"/>
</dbReference>
<dbReference type="GO" id="GO:0005886">
    <property type="term" value="C:plasma membrane"/>
    <property type="evidence" value="ECO:0007669"/>
    <property type="project" value="UniProtKB-SubCell"/>
</dbReference>
<dbReference type="PANTHER" id="PTHR34856">
    <property type="entry name" value="PROTEIN NRFD"/>
    <property type="match status" value="1"/>
</dbReference>
<evidence type="ECO:0000313" key="9">
    <source>
        <dbReference type="EMBL" id="PHO15733.1"/>
    </source>
</evidence>
<comment type="subcellular location">
    <subcellularLocation>
        <location evidence="1">Cell membrane</location>
        <topology evidence="1">Multi-pass membrane protein</topology>
    </subcellularLocation>
</comment>
<feature type="transmembrane region" description="Helical" evidence="7">
    <location>
        <begin position="152"/>
        <end position="173"/>
    </location>
</feature>
<keyword evidence="10" id="KW-1185">Reference proteome</keyword>
<organism evidence="8 11">
    <name type="scientific">Malaciobacter marinus</name>
    <dbReference type="NCBI Taxonomy" id="505249"/>
    <lineage>
        <taxon>Bacteria</taxon>
        <taxon>Pseudomonadati</taxon>
        <taxon>Campylobacterota</taxon>
        <taxon>Epsilonproteobacteria</taxon>
        <taxon>Campylobacterales</taxon>
        <taxon>Arcobacteraceae</taxon>
        <taxon>Malaciobacter</taxon>
    </lineage>
</organism>
<keyword evidence="4 7" id="KW-0812">Transmembrane</keyword>
<evidence type="ECO:0000256" key="4">
    <source>
        <dbReference type="ARBA" id="ARBA00022692"/>
    </source>
</evidence>
<feature type="transmembrane region" description="Helical" evidence="7">
    <location>
        <begin position="97"/>
        <end position="120"/>
    </location>
</feature>
<dbReference type="KEGG" id="amar:AMRN_2499"/>
<keyword evidence="6 7" id="KW-0472">Membrane</keyword>
<feature type="transmembrane region" description="Helical" evidence="7">
    <location>
        <begin position="185"/>
        <end position="207"/>
    </location>
</feature>
<dbReference type="Pfam" id="PF03916">
    <property type="entry name" value="NrfD"/>
    <property type="match status" value="1"/>
</dbReference>
<evidence type="ECO:0000313" key="11">
    <source>
        <dbReference type="Proteomes" id="UP000264693"/>
    </source>
</evidence>
<evidence type="ECO:0000256" key="1">
    <source>
        <dbReference type="ARBA" id="ARBA00004651"/>
    </source>
</evidence>
<dbReference type="AlphaFoldDB" id="A0A347TNM2"/>
<evidence type="ECO:0000256" key="2">
    <source>
        <dbReference type="ARBA" id="ARBA00008929"/>
    </source>
</evidence>
<evidence type="ECO:0000256" key="5">
    <source>
        <dbReference type="ARBA" id="ARBA00022989"/>
    </source>
</evidence>
<evidence type="ECO:0000256" key="7">
    <source>
        <dbReference type="SAM" id="Phobius"/>
    </source>
</evidence>
<feature type="transmembrane region" description="Helical" evidence="7">
    <location>
        <begin position="264"/>
        <end position="285"/>
    </location>
</feature>
<feature type="transmembrane region" description="Helical" evidence="7">
    <location>
        <begin position="219"/>
        <end position="244"/>
    </location>
</feature>
<name>A0A347TNM2_9BACT</name>
<reference evidence="10" key="1">
    <citation type="submission" date="2017-09" db="EMBL/GenBank/DDBJ databases">
        <title>Arcobacter canalis sp. nov., a new species isolated from a water canal contaminated with urban sewage.</title>
        <authorList>
            <person name="Perez-Cataluna A."/>
            <person name="Salas-Masso N."/>
            <person name="Figueras M.J."/>
        </authorList>
    </citation>
    <scope>NUCLEOTIDE SEQUENCE [LARGE SCALE GENOMIC DNA]</scope>
    <source>
        <strain evidence="10">CECT 7727</strain>
    </source>
</reference>
<dbReference type="InterPro" id="IPR005614">
    <property type="entry name" value="NrfD-like"/>
</dbReference>
<feature type="transmembrane region" description="Helical" evidence="7">
    <location>
        <begin position="292"/>
        <end position="313"/>
    </location>
</feature>
<feature type="transmembrane region" description="Helical" evidence="7">
    <location>
        <begin position="20"/>
        <end position="40"/>
    </location>
</feature>
<keyword evidence="3" id="KW-1003">Cell membrane</keyword>
<reference evidence="9" key="2">
    <citation type="submission" date="2017-09" db="EMBL/GenBank/DDBJ databases">
        <authorList>
            <person name="Perez-Cataluna A."/>
            <person name="Figueras M.J."/>
            <person name="Salas-Masso N."/>
        </authorList>
    </citation>
    <scope>NUCLEOTIDE SEQUENCE</scope>
    <source>
        <strain evidence="9">CECT 7727</strain>
    </source>
</reference>
<dbReference type="Proteomes" id="UP000264693">
    <property type="component" value="Chromosome"/>
</dbReference>
<feature type="transmembrane region" description="Helical" evidence="7">
    <location>
        <begin position="52"/>
        <end position="77"/>
    </location>
</feature>
<dbReference type="RefSeq" id="WP_099310681.1">
    <property type="nucleotide sequence ID" value="NZ_CP032101.1"/>
</dbReference>
<accession>A0A347TNM2</accession>
<keyword evidence="5 7" id="KW-1133">Transmembrane helix</keyword>
<comment type="similarity">
    <text evidence="2">Belongs to the NrfD family.</text>
</comment>